<accession>A0A443KF99</accession>
<reference evidence="1 2" key="2">
    <citation type="submission" date="2019-01" db="EMBL/GenBank/DDBJ databases">
        <authorList>
            <person name="Li Y."/>
        </authorList>
    </citation>
    <scope>NUCLEOTIDE SEQUENCE [LARGE SCALE GENOMIC DNA]</scope>
    <source>
        <strain evidence="1 2">D19-10-3-21</strain>
    </source>
</reference>
<dbReference type="RefSeq" id="WP_128236498.1">
    <property type="nucleotide sequence ID" value="NZ_SAUX01000004.1"/>
</dbReference>
<gene>
    <name evidence="1" type="ORF">D2T31_04910</name>
</gene>
<name>A0A443KF99_9RHOB</name>
<organism evidence="1 2">
    <name type="scientific">Paenirhodobacter populi</name>
    <dbReference type="NCBI Taxonomy" id="2306993"/>
    <lineage>
        <taxon>Bacteria</taxon>
        <taxon>Pseudomonadati</taxon>
        <taxon>Pseudomonadota</taxon>
        <taxon>Alphaproteobacteria</taxon>
        <taxon>Rhodobacterales</taxon>
        <taxon>Rhodobacter group</taxon>
        <taxon>Paenirhodobacter</taxon>
    </lineage>
</organism>
<evidence type="ECO:0008006" key="3">
    <source>
        <dbReference type="Google" id="ProtNLM"/>
    </source>
</evidence>
<evidence type="ECO:0000313" key="2">
    <source>
        <dbReference type="Proteomes" id="UP000285295"/>
    </source>
</evidence>
<reference evidence="1 2" key="1">
    <citation type="submission" date="2019-01" db="EMBL/GenBank/DDBJ databases">
        <title>Sinorhodobacter populi sp. nov. isolated from the symptomatic bark tissue of Populus euramericana canker.</title>
        <authorList>
            <person name="Xu G."/>
        </authorList>
    </citation>
    <scope>NUCLEOTIDE SEQUENCE [LARGE SCALE GENOMIC DNA]</scope>
    <source>
        <strain evidence="1 2">D19-10-3-21</strain>
    </source>
</reference>
<protein>
    <recommendedName>
        <fullName evidence="3">Nuclease-associated modular DNA-binding 1 domain-containing protein</fullName>
    </recommendedName>
</protein>
<dbReference type="OrthoDB" id="7864808at2"/>
<comment type="caution">
    <text evidence="1">The sequence shown here is derived from an EMBL/GenBank/DDBJ whole genome shotgun (WGS) entry which is preliminary data.</text>
</comment>
<dbReference type="AlphaFoldDB" id="A0A443KF99"/>
<evidence type="ECO:0000313" key="1">
    <source>
        <dbReference type="EMBL" id="RWR31342.1"/>
    </source>
</evidence>
<sequence length="175" mass="18717">MAPRIYTDIEIKGVRYATADDAARAVGVTPARIRAAIRLGQTDRLGVGRGSTIDPMPIRIRGVTYANARAAAAAIGVKVTAIYSALSQGRIDRVGLPRKPNMARAKPCSIAGMSWPSEAAACRDMGLPVEYISHARSKGSDAMAATLLRRAMELKARREAASRKKREAAMARRAA</sequence>
<dbReference type="Proteomes" id="UP000285295">
    <property type="component" value="Unassembled WGS sequence"/>
</dbReference>
<dbReference type="EMBL" id="SAUX01000004">
    <property type="protein sequence ID" value="RWR31342.1"/>
    <property type="molecule type" value="Genomic_DNA"/>
</dbReference>
<proteinExistence type="predicted"/>